<dbReference type="Pfam" id="PF00899">
    <property type="entry name" value="ThiF"/>
    <property type="match status" value="1"/>
</dbReference>
<dbReference type="PROSITE" id="PS50206">
    <property type="entry name" value="RHODANESE_3"/>
    <property type="match status" value="1"/>
</dbReference>
<dbReference type="SUPFAM" id="SSF52821">
    <property type="entry name" value="Rhodanese/Cell cycle control phosphatase"/>
    <property type="match status" value="1"/>
</dbReference>
<dbReference type="GO" id="GO:0008146">
    <property type="term" value="F:sulfotransferase activity"/>
    <property type="evidence" value="ECO:0007669"/>
    <property type="project" value="TreeGrafter"/>
</dbReference>
<reference evidence="4" key="1">
    <citation type="journal article" date="2019" name="Mol. Phylogenet. Evol.">
        <title>Morphological evolution and classification of the red algal order Ceramiales inferred using plastid phylogenomics.</title>
        <authorList>
            <person name="Diaz-Tapia P."/>
            <person name="Pasella M.M."/>
            <person name="Verbruggen H."/>
            <person name="Maggs C.A."/>
        </authorList>
    </citation>
    <scope>NUCLEOTIDE SEQUENCE</scope>
    <source>
        <strain evidence="4">PD2956</strain>
    </source>
</reference>
<dbReference type="FunFam" id="3.40.50.720:FF:000080">
    <property type="entry name" value="Thiazole biosynthesis adenylyltransferase ThiF"/>
    <property type="match status" value="1"/>
</dbReference>
<keyword evidence="2" id="KW-0812">Transmembrane</keyword>
<evidence type="ECO:0000256" key="1">
    <source>
        <dbReference type="ARBA" id="ARBA00009919"/>
    </source>
</evidence>
<proteinExistence type="inferred from homology"/>
<dbReference type="CDD" id="cd00757">
    <property type="entry name" value="ThiF_MoeB_HesA_family"/>
    <property type="match status" value="1"/>
</dbReference>
<dbReference type="PANTHER" id="PTHR10953:SF102">
    <property type="entry name" value="ADENYLYLTRANSFERASE AND SULFURTRANSFERASE MOCS3"/>
    <property type="match status" value="1"/>
</dbReference>
<dbReference type="InterPro" id="IPR045886">
    <property type="entry name" value="ThiF/MoeB/HesA"/>
</dbReference>
<dbReference type="SUPFAM" id="SSF69572">
    <property type="entry name" value="Activating enzymes of the ubiquitin-like proteins"/>
    <property type="match status" value="1"/>
</dbReference>
<dbReference type="PANTHER" id="PTHR10953">
    <property type="entry name" value="UBIQUITIN-ACTIVATING ENZYME E1"/>
    <property type="match status" value="1"/>
</dbReference>
<feature type="domain" description="Rhodanese" evidence="3">
    <location>
        <begin position="273"/>
        <end position="339"/>
    </location>
</feature>
<evidence type="ECO:0000259" key="3">
    <source>
        <dbReference type="PROSITE" id="PS50206"/>
    </source>
</evidence>
<name>A0A4D6WJS8_9FLOR</name>
<dbReference type="GO" id="GO:0008641">
    <property type="term" value="F:ubiquitin-like modifier activating enzyme activity"/>
    <property type="evidence" value="ECO:0007669"/>
    <property type="project" value="InterPro"/>
</dbReference>
<dbReference type="GO" id="GO:0016779">
    <property type="term" value="F:nucleotidyltransferase activity"/>
    <property type="evidence" value="ECO:0007669"/>
    <property type="project" value="TreeGrafter"/>
</dbReference>
<dbReference type="Pfam" id="PF00581">
    <property type="entry name" value="Rhodanese"/>
    <property type="match status" value="1"/>
</dbReference>
<keyword evidence="2" id="KW-0472">Membrane</keyword>
<dbReference type="InterPro" id="IPR035985">
    <property type="entry name" value="Ubiquitin-activating_enz"/>
</dbReference>
<organism evidence="4">
    <name type="scientific">Antithamnionella ternifolia</name>
    <dbReference type="NCBI Taxonomy" id="207919"/>
    <lineage>
        <taxon>Eukaryota</taxon>
        <taxon>Rhodophyta</taxon>
        <taxon>Florideophyceae</taxon>
        <taxon>Rhodymeniophycidae</taxon>
        <taxon>Ceramiales</taxon>
        <taxon>Ceramiaceae</taxon>
        <taxon>Antithamnionella</taxon>
    </lineage>
</organism>
<geneLocation type="plastid" evidence="4"/>
<accession>A0A4D6WJS8</accession>
<protein>
    <submittedName>
        <fullName evidence="4">Molybdopterin biosynthesis protein</fullName>
    </submittedName>
</protein>
<comment type="similarity">
    <text evidence="1">Belongs to the HesA/MoeB/ThiF family.</text>
</comment>
<dbReference type="InterPro" id="IPR000594">
    <property type="entry name" value="ThiF_NAD_FAD-bd"/>
</dbReference>
<keyword evidence="2" id="KW-1133">Transmembrane helix</keyword>
<sequence length="351" mass="40312">MLNNHKKKSDLSIQEYNQYSKQLMLDNIGIIGQNKLKKSKVLIIGAGGLGCPIIIYLAASGIGNIGIIDHDNIGISNLNRQIIYHTNEIKKNKTYYSKQKIQKINPKCAISIYNYKLKYSNAINIMKYYDIIIDATDNFNTRYVIDEICYKLHKVHIYGAINRYEGQVSVFNYKNNIRYSDLYPKELQLIHQNCNEIGILGIMSGTIGILQATETIKIILGIGNILNGKILIYNLMNHAFKIIQISPYKKIIHKTTNTNQNQIPYIKINEIVKTNNTMIIDVQKNTDFINNHIKQSINIPLQLFIHKKTIQFISKQYQNKIIILYCNTLSKATTAAHILFNYNINSHILKS</sequence>
<evidence type="ECO:0000256" key="2">
    <source>
        <dbReference type="SAM" id="Phobius"/>
    </source>
</evidence>
<dbReference type="GO" id="GO:0004792">
    <property type="term" value="F:thiosulfate-cyanide sulfurtransferase activity"/>
    <property type="evidence" value="ECO:0007669"/>
    <property type="project" value="TreeGrafter"/>
</dbReference>
<keyword evidence="4" id="KW-0934">Plastid</keyword>
<dbReference type="InterPro" id="IPR036873">
    <property type="entry name" value="Rhodanese-like_dom_sf"/>
</dbReference>
<dbReference type="Gene3D" id="3.40.250.10">
    <property type="entry name" value="Rhodanese-like domain"/>
    <property type="match status" value="1"/>
</dbReference>
<dbReference type="AlphaFoldDB" id="A0A4D6WJS8"/>
<evidence type="ECO:0000313" key="4">
    <source>
        <dbReference type="EMBL" id="QCI03993.1"/>
    </source>
</evidence>
<reference evidence="4" key="2">
    <citation type="submission" date="2019-04" db="EMBL/GenBank/DDBJ databases">
        <authorList>
            <person name="Pasella M."/>
        </authorList>
    </citation>
    <scope>NUCLEOTIDE SEQUENCE</scope>
    <source>
        <strain evidence="4">PD2956</strain>
    </source>
</reference>
<dbReference type="CDD" id="cd00158">
    <property type="entry name" value="RHOD"/>
    <property type="match status" value="1"/>
</dbReference>
<dbReference type="InterPro" id="IPR001763">
    <property type="entry name" value="Rhodanese-like_dom"/>
</dbReference>
<dbReference type="EMBL" id="MK814608">
    <property type="protein sequence ID" value="QCI03993.1"/>
    <property type="molecule type" value="Genomic_DNA"/>
</dbReference>
<gene>
    <name evidence="4" type="primary">moeB</name>
</gene>
<feature type="transmembrane region" description="Helical" evidence="2">
    <location>
        <begin position="41"/>
        <end position="59"/>
    </location>
</feature>
<dbReference type="Gene3D" id="3.40.50.720">
    <property type="entry name" value="NAD(P)-binding Rossmann-like Domain"/>
    <property type="match status" value="1"/>
</dbReference>
<dbReference type="GO" id="GO:0005829">
    <property type="term" value="C:cytosol"/>
    <property type="evidence" value="ECO:0007669"/>
    <property type="project" value="TreeGrafter"/>
</dbReference>